<organism evidence="2 3">
    <name type="scientific">Modicisalibacter luteus</name>
    <dbReference type="NCBI Taxonomy" id="453962"/>
    <lineage>
        <taxon>Bacteria</taxon>
        <taxon>Pseudomonadati</taxon>
        <taxon>Pseudomonadota</taxon>
        <taxon>Gammaproteobacteria</taxon>
        <taxon>Oceanospirillales</taxon>
        <taxon>Halomonadaceae</taxon>
        <taxon>Modicisalibacter</taxon>
    </lineage>
</organism>
<evidence type="ECO:0000256" key="1">
    <source>
        <dbReference type="SAM" id="Phobius"/>
    </source>
</evidence>
<comment type="caution">
    <text evidence="2">The sequence shown here is derived from an EMBL/GenBank/DDBJ whole genome shotgun (WGS) entry which is preliminary data.</text>
</comment>
<keyword evidence="1" id="KW-0812">Transmembrane</keyword>
<keyword evidence="1" id="KW-1133">Transmembrane helix</keyword>
<dbReference type="InterPro" id="IPR021313">
    <property type="entry name" value="DUF2909"/>
</dbReference>
<reference evidence="3" key="1">
    <citation type="journal article" date="2019" name="Int. J. Syst. Evol. Microbiol.">
        <title>The Global Catalogue of Microorganisms (GCM) 10K type strain sequencing project: providing services to taxonomists for standard genome sequencing and annotation.</title>
        <authorList>
            <consortium name="The Broad Institute Genomics Platform"/>
            <consortium name="The Broad Institute Genome Sequencing Center for Infectious Disease"/>
            <person name="Wu L."/>
            <person name="Ma J."/>
        </authorList>
    </citation>
    <scope>NUCLEOTIDE SEQUENCE [LARGE SCALE GENOMIC DNA]</scope>
    <source>
        <strain evidence="3">KCTC 12847</strain>
    </source>
</reference>
<sequence>MIKVLIAVVFLAMLISLLVGAGFLLRDDSRSRRLLVSLKVRVTLAIVLVALLVYGFYFGELAGPV</sequence>
<feature type="transmembrane region" description="Helical" evidence="1">
    <location>
        <begin position="38"/>
        <end position="57"/>
    </location>
</feature>
<proteinExistence type="predicted"/>
<dbReference type="RefSeq" id="WP_019017558.1">
    <property type="nucleotide sequence ID" value="NZ_BMXD01000001.1"/>
</dbReference>
<feature type="transmembrane region" description="Helical" evidence="1">
    <location>
        <begin position="6"/>
        <end position="26"/>
    </location>
</feature>
<dbReference type="Pfam" id="PF11137">
    <property type="entry name" value="DUF2909"/>
    <property type="match status" value="1"/>
</dbReference>
<evidence type="ECO:0000313" key="2">
    <source>
        <dbReference type="EMBL" id="MFC3293287.1"/>
    </source>
</evidence>
<keyword evidence="1" id="KW-0472">Membrane</keyword>
<dbReference type="EMBL" id="JBHRUH010000031">
    <property type="protein sequence ID" value="MFC3293287.1"/>
    <property type="molecule type" value="Genomic_DNA"/>
</dbReference>
<gene>
    <name evidence="2" type="ORF">ACFOEI_14620</name>
</gene>
<dbReference type="Proteomes" id="UP001595640">
    <property type="component" value="Unassembled WGS sequence"/>
</dbReference>
<accession>A0ABV7M4V1</accession>
<name>A0ABV7M4V1_9GAMM</name>
<evidence type="ECO:0000313" key="3">
    <source>
        <dbReference type="Proteomes" id="UP001595640"/>
    </source>
</evidence>
<keyword evidence="3" id="KW-1185">Reference proteome</keyword>
<protein>
    <submittedName>
        <fullName evidence="2">DUF2909 domain-containing protein</fullName>
    </submittedName>
</protein>